<feature type="transmembrane region" description="Helical" evidence="1">
    <location>
        <begin position="175"/>
        <end position="196"/>
    </location>
</feature>
<keyword evidence="3" id="KW-1185">Reference proteome</keyword>
<organism evidence="2 3">
    <name type="scientific">Jejuia spongiicola</name>
    <dbReference type="NCBI Taxonomy" id="2942207"/>
    <lineage>
        <taxon>Bacteria</taxon>
        <taxon>Pseudomonadati</taxon>
        <taxon>Bacteroidota</taxon>
        <taxon>Flavobacteriia</taxon>
        <taxon>Flavobacteriales</taxon>
        <taxon>Flavobacteriaceae</taxon>
        <taxon>Jejuia</taxon>
    </lineage>
</organism>
<name>A0ABT0QGJ6_9FLAO</name>
<keyword evidence="1" id="KW-1133">Transmembrane helix</keyword>
<keyword evidence="1" id="KW-0812">Transmembrane</keyword>
<feature type="transmembrane region" description="Helical" evidence="1">
    <location>
        <begin position="54"/>
        <end position="73"/>
    </location>
</feature>
<accession>A0ABT0QGJ6</accession>
<evidence type="ECO:0000313" key="3">
    <source>
        <dbReference type="Proteomes" id="UP001165381"/>
    </source>
</evidence>
<feature type="transmembrane region" description="Helical" evidence="1">
    <location>
        <begin position="151"/>
        <end position="168"/>
    </location>
</feature>
<protein>
    <submittedName>
        <fullName evidence="2">Uncharacterized protein</fullName>
    </submittedName>
</protein>
<feature type="transmembrane region" description="Helical" evidence="1">
    <location>
        <begin position="113"/>
        <end position="131"/>
    </location>
</feature>
<feature type="transmembrane region" description="Helical" evidence="1">
    <location>
        <begin position="79"/>
        <end position="101"/>
    </location>
</feature>
<feature type="transmembrane region" description="Helical" evidence="1">
    <location>
        <begin position="202"/>
        <end position="219"/>
    </location>
</feature>
<evidence type="ECO:0000313" key="2">
    <source>
        <dbReference type="EMBL" id="MCL6295974.1"/>
    </source>
</evidence>
<comment type="caution">
    <text evidence="2">The sequence shown here is derived from an EMBL/GenBank/DDBJ whole genome shotgun (WGS) entry which is preliminary data.</text>
</comment>
<sequence length="236" mass="27437">MYKSKVLIGLIVLAYVLFIVFQFNGNELMASSFSSTIFPLIALLYYITIKPKTLFFGLFLVCYSLSELAFFTIDFVPYLYYYFIGNTLSMLSYAFLLIEICRSVCGIHVIKNFKIHIIVLMGLNTYIAYILQEAVSPFLEMTNEYLLEITYNIIMLLLLSVSLLNYFYKDNKKSLFLFFGALCIVFSEVINVAYLYVAHQNILNFISVSLFVLAFYFLYQQSKLVEEPVEEMIIEE</sequence>
<feature type="transmembrane region" description="Helical" evidence="1">
    <location>
        <begin position="29"/>
        <end position="47"/>
    </location>
</feature>
<proteinExistence type="predicted"/>
<gene>
    <name evidence="2" type="ORF">M3P09_13265</name>
</gene>
<evidence type="ECO:0000256" key="1">
    <source>
        <dbReference type="SAM" id="Phobius"/>
    </source>
</evidence>
<dbReference type="RefSeq" id="WP_099563235.1">
    <property type="nucleotide sequence ID" value="NZ_JAMFLZ010000005.1"/>
</dbReference>
<dbReference type="Proteomes" id="UP001165381">
    <property type="component" value="Unassembled WGS sequence"/>
</dbReference>
<feature type="transmembrane region" description="Helical" evidence="1">
    <location>
        <begin position="7"/>
        <end position="23"/>
    </location>
</feature>
<keyword evidence="1" id="KW-0472">Membrane</keyword>
<dbReference type="EMBL" id="JAMFLZ010000005">
    <property type="protein sequence ID" value="MCL6295974.1"/>
    <property type="molecule type" value="Genomic_DNA"/>
</dbReference>
<reference evidence="2" key="1">
    <citation type="submission" date="2022-05" db="EMBL/GenBank/DDBJ databases">
        <authorList>
            <person name="Park J.-S."/>
        </authorList>
    </citation>
    <scope>NUCLEOTIDE SEQUENCE</scope>
    <source>
        <strain evidence="2">2012CJ34-3</strain>
    </source>
</reference>